<name>A0A4R5KDX2_9BACL</name>
<dbReference type="InterPro" id="IPR013563">
    <property type="entry name" value="Oligopep_ABC_C"/>
</dbReference>
<evidence type="ECO:0000256" key="6">
    <source>
        <dbReference type="ARBA" id="ARBA00022741"/>
    </source>
</evidence>
<evidence type="ECO:0000256" key="3">
    <source>
        <dbReference type="ARBA" id="ARBA00022448"/>
    </source>
</evidence>
<dbReference type="InterPro" id="IPR050388">
    <property type="entry name" value="ABC_Ni/Peptide_Import"/>
</dbReference>
<evidence type="ECO:0000313" key="12">
    <source>
        <dbReference type="Proteomes" id="UP000295636"/>
    </source>
</evidence>
<dbReference type="Pfam" id="PF08352">
    <property type="entry name" value="oligo_HPY"/>
    <property type="match status" value="1"/>
</dbReference>
<evidence type="ECO:0000313" key="11">
    <source>
        <dbReference type="EMBL" id="TDF92738.1"/>
    </source>
</evidence>
<accession>A0A4R5KDX2</accession>
<keyword evidence="4" id="KW-1003">Cell membrane</keyword>
<evidence type="ECO:0000256" key="7">
    <source>
        <dbReference type="ARBA" id="ARBA00022840"/>
    </source>
</evidence>
<dbReference type="PANTHER" id="PTHR43297">
    <property type="entry name" value="OLIGOPEPTIDE TRANSPORT ATP-BINDING PROTEIN APPD"/>
    <property type="match status" value="1"/>
</dbReference>
<dbReference type="RefSeq" id="WP_133234769.1">
    <property type="nucleotide sequence ID" value="NZ_SMRT01000019.1"/>
</dbReference>
<dbReference type="GO" id="GO:0016887">
    <property type="term" value="F:ATP hydrolysis activity"/>
    <property type="evidence" value="ECO:0007669"/>
    <property type="project" value="InterPro"/>
</dbReference>
<comment type="similarity">
    <text evidence="2">Belongs to the ABC transporter superfamily.</text>
</comment>
<feature type="domain" description="ABC transporter" evidence="10">
    <location>
        <begin position="6"/>
        <end position="256"/>
    </location>
</feature>
<proteinExistence type="inferred from homology"/>
<evidence type="ECO:0000256" key="9">
    <source>
        <dbReference type="ARBA" id="ARBA00023136"/>
    </source>
</evidence>
<keyword evidence="9" id="KW-0472">Membrane</keyword>
<evidence type="ECO:0000256" key="8">
    <source>
        <dbReference type="ARBA" id="ARBA00022967"/>
    </source>
</evidence>
<dbReference type="GO" id="GO:0015833">
    <property type="term" value="P:peptide transport"/>
    <property type="evidence" value="ECO:0007669"/>
    <property type="project" value="InterPro"/>
</dbReference>
<dbReference type="OrthoDB" id="9802264at2"/>
<dbReference type="SUPFAM" id="SSF52540">
    <property type="entry name" value="P-loop containing nucleoside triphosphate hydrolases"/>
    <property type="match status" value="1"/>
</dbReference>
<keyword evidence="5" id="KW-0997">Cell inner membrane</keyword>
<evidence type="ECO:0000256" key="1">
    <source>
        <dbReference type="ARBA" id="ARBA00004202"/>
    </source>
</evidence>
<protein>
    <submittedName>
        <fullName evidence="11">ABC transporter ATP-binding protein</fullName>
    </submittedName>
</protein>
<dbReference type="EMBL" id="SMRT01000019">
    <property type="protein sequence ID" value="TDF92738.1"/>
    <property type="molecule type" value="Genomic_DNA"/>
</dbReference>
<dbReference type="InterPro" id="IPR003439">
    <property type="entry name" value="ABC_transporter-like_ATP-bd"/>
</dbReference>
<evidence type="ECO:0000256" key="5">
    <source>
        <dbReference type="ARBA" id="ARBA00022519"/>
    </source>
</evidence>
<dbReference type="GO" id="GO:0005524">
    <property type="term" value="F:ATP binding"/>
    <property type="evidence" value="ECO:0007669"/>
    <property type="project" value="UniProtKB-KW"/>
</dbReference>
<dbReference type="SMART" id="SM00382">
    <property type="entry name" value="AAA"/>
    <property type="match status" value="1"/>
</dbReference>
<comment type="subcellular location">
    <subcellularLocation>
        <location evidence="1">Cell membrane</location>
        <topology evidence="1">Peripheral membrane protein</topology>
    </subcellularLocation>
</comment>
<evidence type="ECO:0000256" key="2">
    <source>
        <dbReference type="ARBA" id="ARBA00005417"/>
    </source>
</evidence>
<keyword evidence="3" id="KW-0813">Transport</keyword>
<dbReference type="FunFam" id="3.40.50.300:FF:000016">
    <property type="entry name" value="Oligopeptide ABC transporter ATP-binding component"/>
    <property type="match status" value="1"/>
</dbReference>
<dbReference type="PROSITE" id="PS00211">
    <property type="entry name" value="ABC_TRANSPORTER_1"/>
    <property type="match status" value="1"/>
</dbReference>
<dbReference type="PANTHER" id="PTHR43297:SF14">
    <property type="entry name" value="ATPASE AAA-TYPE CORE DOMAIN-CONTAINING PROTEIN"/>
    <property type="match status" value="1"/>
</dbReference>
<dbReference type="Pfam" id="PF00005">
    <property type="entry name" value="ABC_tran"/>
    <property type="match status" value="1"/>
</dbReference>
<dbReference type="PROSITE" id="PS50893">
    <property type="entry name" value="ABC_TRANSPORTER_2"/>
    <property type="match status" value="1"/>
</dbReference>
<dbReference type="InterPro" id="IPR017871">
    <property type="entry name" value="ABC_transporter-like_CS"/>
</dbReference>
<keyword evidence="6" id="KW-0547">Nucleotide-binding</keyword>
<dbReference type="GO" id="GO:0005886">
    <property type="term" value="C:plasma membrane"/>
    <property type="evidence" value="ECO:0007669"/>
    <property type="project" value="UniProtKB-SubCell"/>
</dbReference>
<reference evidence="11 12" key="1">
    <citation type="submission" date="2019-03" db="EMBL/GenBank/DDBJ databases">
        <title>This is whole genome sequence of Paenibacillus sp MS74 strain.</title>
        <authorList>
            <person name="Trinh H.N."/>
        </authorList>
    </citation>
    <scope>NUCLEOTIDE SEQUENCE [LARGE SCALE GENOMIC DNA]</scope>
    <source>
        <strain evidence="11 12">MS74</strain>
    </source>
</reference>
<organism evidence="11 12">
    <name type="scientific">Paenibacillus piri</name>
    <dbReference type="NCBI Taxonomy" id="2547395"/>
    <lineage>
        <taxon>Bacteria</taxon>
        <taxon>Bacillati</taxon>
        <taxon>Bacillota</taxon>
        <taxon>Bacilli</taxon>
        <taxon>Bacillales</taxon>
        <taxon>Paenibacillaceae</taxon>
        <taxon>Paenibacillus</taxon>
    </lineage>
</organism>
<dbReference type="InterPro" id="IPR027417">
    <property type="entry name" value="P-loop_NTPase"/>
</dbReference>
<sequence>MKGKLLEVKELVTDFTTDRGTFHVVDRISFDVEYGETVGLVGESGSGKSITSLSILGLIKPPGRIAGGSVLFEGDELTGKSPKEMGRIRGREMSMIFQEPMTSLNPVLTVGEQIAETVRLHQGLSSKEAMQRAVEMLKKVGIPMAETRVRQYPHQLSGGMRQRVMIAIALSCSPKLLIADEPTTALDVTIQAQILELMKSLNQNDGTGILLVTHDLGVVAEMCKKVIVMYAGQIVEQGPAYDIFRNPLHPYTEALLKSIPRIGGAREKLYSIPGNVPSPHSMPKGCRFHARCPYAFERCSKEEPALIDEGNGRRVRCLKYDPAASVRDAGLNGGETANSR</sequence>
<evidence type="ECO:0000259" key="10">
    <source>
        <dbReference type="PROSITE" id="PS50893"/>
    </source>
</evidence>
<comment type="caution">
    <text evidence="11">The sequence shown here is derived from an EMBL/GenBank/DDBJ whole genome shotgun (WGS) entry which is preliminary data.</text>
</comment>
<dbReference type="InterPro" id="IPR003593">
    <property type="entry name" value="AAA+_ATPase"/>
</dbReference>
<dbReference type="Proteomes" id="UP000295636">
    <property type="component" value="Unassembled WGS sequence"/>
</dbReference>
<dbReference type="AlphaFoldDB" id="A0A4R5KDX2"/>
<evidence type="ECO:0000256" key="4">
    <source>
        <dbReference type="ARBA" id="ARBA00022475"/>
    </source>
</evidence>
<gene>
    <name evidence="11" type="ORF">E1757_28855</name>
</gene>
<dbReference type="Gene3D" id="3.40.50.300">
    <property type="entry name" value="P-loop containing nucleotide triphosphate hydrolases"/>
    <property type="match status" value="1"/>
</dbReference>
<dbReference type="CDD" id="cd03257">
    <property type="entry name" value="ABC_NikE_OppD_transporters"/>
    <property type="match status" value="1"/>
</dbReference>
<keyword evidence="7 11" id="KW-0067">ATP-binding</keyword>
<dbReference type="NCBIfam" id="TIGR01727">
    <property type="entry name" value="oligo_HPY"/>
    <property type="match status" value="1"/>
</dbReference>
<keyword evidence="12" id="KW-1185">Reference proteome</keyword>
<keyword evidence="8" id="KW-1278">Translocase</keyword>